<dbReference type="FunFam" id="3.30.160.60:FF:000624">
    <property type="entry name" value="zinc finger protein 697"/>
    <property type="match status" value="1"/>
</dbReference>
<dbReference type="Pfam" id="PF00096">
    <property type="entry name" value="zf-C2H2"/>
    <property type="match status" value="6"/>
</dbReference>
<dbReference type="InterPro" id="IPR013087">
    <property type="entry name" value="Znf_C2H2_type"/>
</dbReference>
<dbReference type="InterPro" id="IPR050329">
    <property type="entry name" value="GLI_C2H2-zinc-finger"/>
</dbReference>
<proteinExistence type="inferred from homology"/>
<protein>
    <recommendedName>
        <fullName evidence="17">Protein krueppel</fullName>
    </recommendedName>
</protein>
<feature type="domain" description="C2H2-type" evidence="13">
    <location>
        <begin position="174"/>
        <end position="201"/>
    </location>
</feature>
<evidence type="ECO:0000256" key="6">
    <source>
        <dbReference type="ARBA" id="ARBA00022833"/>
    </source>
</evidence>
<dbReference type="GO" id="GO:0008270">
    <property type="term" value="F:zinc ion binding"/>
    <property type="evidence" value="ECO:0007669"/>
    <property type="project" value="UniProtKB-UniRule"/>
</dbReference>
<dbReference type="SUPFAM" id="SSF57667">
    <property type="entry name" value="beta-beta-alpha zinc fingers"/>
    <property type="match status" value="3"/>
</dbReference>
<dbReference type="PROSITE" id="PS50157">
    <property type="entry name" value="ZINC_FINGER_C2H2_2"/>
    <property type="match status" value="7"/>
</dbReference>
<dbReference type="InterPro" id="IPR012934">
    <property type="entry name" value="Znf_AD"/>
</dbReference>
<dbReference type="PANTHER" id="PTHR19818:SF157">
    <property type="entry name" value="C2H2-TYPE DOMAIN-CONTAINING PROTEIN"/>
    <property type="match status" value="1"/>
</dbReference>
<dbReference type="FunFam" id="3.30.160.60:FF:001480">
    <property type="entry name" value="Si:cabz01071911.3"/>
    <property type="match status" value="1"/>
</dbReference>
<reference evidence="15 16" key="1">
    <citation type="submission" date="2019-08" db="EMBL/GenBank/DDBJ databases">
        <title>The genome of the soybean aphid Biotype 1, its phylome, world population structure and adaptation to the North American continent.</title>
        <authorList>
            <person name="Giordano R."/>
            <person name="Donthu R.K."/>
            <person name="Hernandez A.G."/>
            <person name="Wright C.L."/>
            <person name="Zimin A.V."/>
        </authorList>
    </citation>
    <scope>NUCLEOTIDE SEQUENCE [LARGE SCALE GENOMIC DNA]</scope>
    <source>
        <tissue evidence="15">Whole aphids</tissue>
    </source>
</reference>
<keyword evidence="5 11" id="KW-0863">Zinc-finger</keyword>
<comment type="caution">
    <text evidence="15">The sequence shown here is derived from an EMBL/GenBank/DDBJ whole genome shotgun (WGS) entry which is preliminary data.</text>
</comment>
<dbReference type="Pfam" id="PF07776">
    <property type="entry name" value="zf-AD"/>
    <property type="match status" value="1"/>
</dbReference>
<keyword evidence="6 12" id="KW-0862">Zinc</keyword>
<dbReference type="PROSITE" id="PS51915">
    <property type="entry name" value="ZAD"/>
    <property type="match status" value="1"/>
</dbReference>
<organism evidence="15 16">
    <name type="scientific">Aphis glycines</name>
    <name type="common">Soybean aphid</name>
    <dbReference type="NCBI Taxonomy" id="307491"/>
    <lineage>
        <taxon>Eukaryota</taxon>
        <taxon>Metazoa</taxon>
        <taxon>Ecdysozoa</taxon>
        <taxon>Arthropoda</taxon>
        <taxon>Hexapoda</taxon>
        <taxon>Insecta</taxon>
        <taxon>Pterygota</taxon>
        <taxon>Neoptera</taxon>
        <taxon>Paraneoptera</taxon>
        <taxon>Hemiptera</taxon>
        <taxon>Sternorrhyncha</taxon>
        <taxon>Aphidomorpha</taxon>
        <taxon>Aphidoidea</taxon>
        <taxon>Aphididae</taxon>
        <taxon>Aphidini</taxon>
        <taxon>Aphis</taxon>
        <taxon>Aphis</taxon>
    </lineage>
</organism>
<feature type="binding site" evidence="12">
    <location>
        <position position="68"/>
    </location>
    <ligand>
        <name>Zn(2+)</name>
        <dbReference type="ChEBI" id="CHEBI:29105"/>
    </ligand>
</feature>
<comment type="similarity">
    <text evidence="2">Belongs to the krueppel C2H2-type zinc-finger protein family.</text>
</comment>
<comment type="subcellular location">
    <subcellularLocation>
        <location evidence="1">Nucleus</location>
    </subcellularLocation>
</comment>
<dbReference type="SUPFAM" id="SSF57716">
    <property type="entry name" value="Glucocorticoid receptor-like (DNA-binding domain)"/>
    <property type="match status" value="1"/>
</dbReference>
<dbReference type="Gene3D" id="3.30.160.60">
    <property type="entry name" value="Classic Zinc Finger"/>
    <property type="match status" value="6"/>
</dbReference>
<evidence type="ECO:0000256" key="8">
    <source>
        <dbReference type="ARBA" id="ARBA00023125"/>
    </source>
</evidence>
<evidence type="ECO:0000259" key="13">
    <source>
        <dbReference type="PROSITE" id="PS50157"/>
    </source>
</evidence>
<evidence type="ECO:0000256" key="3">
    <source>
        <dbReference type="ARBA" id="ARBA00022723"/>
    </source>
</evidence>
<feature type="domain" description="C2H2-type" evidence="13">
    <location>
        <begin position="202"/>
        <end position="229"/>
    </location>
</feature>
<feature type="binding site" evidence="12">
    <location>
        <position position="21"/>
    </location>
    <ligand>
        <name>Zn(2+)</name>
        <dbReference type="ChEBI" id="CHEBI:29105"/>
    </ligand>
</feature>
<dbReference type="EMBL" id="VYZN01000016">
    <property type="protein sequence ID" value="KAE9538587.1"/>
    <property type="molecule type" value="Genomic_DNA"/>
</dbReference>
<dbReference type="FunFam" id="3.30.160.60:FF:001370">
    <property type="entry name" value="Zinc finger protein"/>
    <property type="match status" value="1"/>
</dbReference>
<evidence type="ECO:0000256" key="7">
    <source>
        <dbReference type="ARBA" id="ARBA00023015"/>
    </source>
</evidence>
<name>A0A6G0TVV2_APHGL</name>
<keyword evidence="4" id="KW-0677">Repeat</keyword>
<keyword evidence="10" id="KW-0539">Nucleus</keyword>
<dbReference type="AlphaFoldDB" id="A0A6G0TVV2"/>
<feature type="domain" description="C2H2-type" evidence="13">
    <location>
        <begin position="133"/>
        <end position="160"/>
    </location>
</feature>
<feature type="domain" description="C2H2-type" evidence="13">
    <location>
        <begin position="286"/>
        <end position="313"/>
    </location>
</feature>
<dbReference type="GO" id="GO:0005634">
    <property type="term" value="C:nucleus"/>
    <property type="evidence" value="ECO:0007669"/>
    <property type="project" value="UniProtKB-SubCell"/>
</dbReference>
<dbReference type="FunFam" id="3.30.160.60:FF:000733">
    <property type="entry name" value="Zinc finger protein 236 variant"/>
    <property type="match status" value="1"/>
</dbReference>
<dbReference type="SMART" id="SM00868">
    <property type="entry name" value="zf-AD"/>
    <property type="match status" value="1"/>
</dbReference>
<dbReference type="PROSITE" id="PS00028">
    <property type="entry name" value="ZINC_FINGER_C2H2_1"/>
    <property type="match status" value="7"/>
</dbReference>
<evidence type="ECO:0008006" key="17">
    <source>
        <dbReference type="Google" id="ProtNLM"/>
    </source>
</evidence>
<keyword evidence="9" id="KW-0804">Transcription</keyword>
<evidence type="ECO:0000256" key="5">
    <source>
        <dbReference type="ARBA" id="ARBA00022771"/>
    </source>
</evidence>
<keyword evidence="16" id="KW-1185">Reference proteome</keyword>
<evidence type="ECO:0000256" key="1">
    <source>
        <dbReference type="ARBA" id="ARBA00004123"/>
    </source>
</evidence>
<dbReference type="GO" id="GO:0000981">
    <property type="term" value="F:DNA-binding transcription factor activity, RNA polymerase II-specific"/>
    <property type="evidence" value="ECO:0007669"/>
    <property type="project" value="TreeGrafter"/>
</dbReference>
<dbReference type="Pfam" id="PF13894">
    <property type="entry name" value="zf-C2H2_4"/>
    <property type="match status" value="1"/>
</dbReference>
<dbReference type="FunFam" id="3.30.160.60:FF:000557">
    <property type="entry name" value="zinc finger and SCAN domain-containing protein 29"/>
    <property type="match status" value="1"/>
</dbReference>
<dbReference type="PANTHER" id="PTHR19818">
    <property type="entry name" value="ZINC FINGER PROTEIN ZIC AND GLI"/>
    <property type="match status" value="1"/>
</dbReference>
<feature type="domain" description="C2H2-type" evidence="13">
    <location>
        <begin position="258"/>
        <end position="285"/>
    </location>
</feature>
<feature type="binding site" evidence="12">
    <location>
        <position position="24"/>
    </location>
    <ligand>
        <name>Zn(2+)</name>
        <dbReference type="ChEBI" id="CHEBI:29105"/>
    </ligand>
</feature>
<dbReference type="SMART" id="SM00355">
    <property type="entry name" value="ZnF_C2H2"/>
    <property type="match status" value="7"/>
</dbReference>
<feature type="domain" description="C2H2-type" evidence="13">
    <location>
        <begin position="230"/>
        <end position="257"/>
    </location>
</feature>
<dbReference type="Proteomes" id="UP000475862">
    <property type="component" value="Unassembled WGS sequence"/>
</dbReference>
<feature type="domain" description="ZAD" evidence="14">
    <location>
        <begin position="19"/>
        <end position="95"/>
    </location>
</feature>
<evidence type="ECO:0000313" key="16">
    <source>
        <dbReference type="Proteomes" id="UP000475862"/>
    </source>
</evidence>
<feature type="domain" description="C2H2-type" evidence="13">
    <location>
        <begin position="314"/>
        <end position="341"/>
    </location>
</feature>
<evidence type="ECO:0000259" key="14">
    <source>
        <dbReference type="PROSITE" id="PS51915"/>
    </source>
</evidence>
<evidence type="ECO:0000256" key="2">
    <source>
        <dbReference type="ARBA" id="ARBA00006991"/>
    </source>
</evidence>
<gene>
    <name evidence="15" type="ORF">AGLY_005686</name>
</gene>
<dbReference type="Gene3D" id="3.40.1800.20">
    <property type="match status" value="1"/>
</dbReference>
<sequence>MSIREIEISDQMFSLSQSDLCRLCGLSNSSRYMIYRKVDAAELTIADLINRYLPIQVSDDDEYPRTICSNCKCQLDMLVKFIDDLLDGQMFLKNVYKMYKSKQLSSTEYIPLVDERTTNFKNNINTKSNIVEYICETCGLTLANKNDLKAHLKNHHEEQSRPSDSATVKVAERFSCEYCNKTFAHKNGLNTHLKTHKGDKKYVCKVCKKSYYQNGNLQEHMRIHTGEKPFSCEYCSVSFRTSSQLKTHIRCHSGAKPYKCSVCERSFPHNNTLKIHLRRHYNDRQYNCEYCPKKFVDRTALVRHSRTHTGEKPYYCDLCNKDFATVTNFNKHRKIHMKDKNSAVWELTTKFQKGSSEIDYINATLINDNELQACDRTEDLFLISNPVKDLNTDIPSNSVNNLDDLLNVNTSFTSLNSISFNESMLELAENIVP</sequence>
<evidence type="ECO:0000256" key="11">
    <source>
        <dbReference type="PROSITE-ProRule" id="PRU00042"/>
    </source>
</evidence>
<keyword evidence="3 12" id="KW-0479">Metal-binding</keyword>
<evidence type="ECO:0000256" key="4">
    <source>
        <dbReference type="ARBA" id="ARBA00022737"/>
    </source>
</evidence>
<dbReference type="OrthoDB" id="6077919at2759"/>
<evidence type="ECO:0000256" key="10">
    <source>
        <dbReference type="ARBA" id="ARBA00023242"/>
    </source>
</evidence>
<evidence type="ECO:0000256" key="12">
    <source>
        <dbReference type="PROSITE-ProRule" id="PRU01263"/>
    </source>
</evidence>
<keyword evidence="8" id="KW-0238">DNA-binding</keyword>
<feature type="binding site" evidence="12">
    <location>
        <position position="71"/>
    </location>
    <ligand>
        <name>Zn(2+)</name>
        <dbReference type="ChEBI" id="CHEBI:29105"/>
    </ligand>
</feature>
<evidence type="ECO:0000313" key="15">
    <source>
        <dbReference type="EMBL" id="KAE9538587.1"/>
    </source>
</evidence>
<accession>A0A6G0TVV2</accession>
<dbReference type="InterPro" id="IPR036236">
    <property type="entry name" value="Znf_C2H2_sf"/>
</dbReference>
<keyword evidence="7" id="KW-0805">Transcription regulation</keyword>
<evidence type="ECO:0000256" key="9">
    <source>
        <dbReference type="ARBA" id="ARBA00023163"/>
    </source>
</evidence>
<dbReference type="GO" id="GO:0000978">
    <property type="term" value="F:RNA polymerase II cis-regulatory region sequence-specific DNA binding"/>
    <property type="evidence" value="ECO:0007669"/>
    <property type="project" value="TreeGrafter"/>
</dbReference>
<dbReference type="GO" id="GO:0045944">
    <property type="term" value="P:positive regulation of transcription by RNA polymerase II"/>
    <property type="evidence" value="ECO:0007669"/>
    <property type="project" value="UniProtKB-ARBA"/>
</dbReference>